<sequence length="81" mass="8836">MTLQCKLESACSSTPHNAMVSVLQQDQWAGEPAEQQPHLSAVAAMGRDNECTMFEPGLSGHLLRGGHEATQVRNMVIEILF</sequence>
<name>A0A146F9U4_ASPKA</name>
<organism evidence="1 2">
    <name type="scientific">Aspergillus kawachii</name>
    <name type="common">White koji mold</name>
    <name type="synonym">Aspergillus awamori var. kawachi</name>
    <dbReference type="NCBI Taxonomy" id="1069201"/>
    <lineage>
        <taxon>Eukaryota</taxon>
        <taxon>Fungi</taxon>
        <taxon>Dikarya</taxon>
        <taxon>Ascomycota</taxon>
        <taxon>Pezizomycotina</taxon>
        <taxon>Eurotiomycetes</taxon>
        <taxon>Eurotiomycetidae</taxon>
        <taxon>Eurotiales</taxon>
        <taxon>Aspergillaceae</taxon>
        <taxon>Aspergillus</taxon>
        <taxon>Aspergillus subgen. Circumdati</taxon>
    </lineage>
</organism>
<dbReference type="EMBL" id="BCWF01000017">
    <property type="protein sequence ID" value="GAT22890.1"/>
    <property type="molecule type" value="Genomic_DNA"/>
</dbReference>
<reference evidence="1 2" key="1">
    <citation type="journal article" date="2016" name="DNA Res.">
        <title>Genome sequence of Aspergillus luchuensis NBRC 4314.</title>
        <authorList>
            <person name="Yamada O."/>
            <person name="Machida M."/>
            <person name="Hosoyama A."/>
            <person name="Goto M."/>
            <person name="Takahashi T."/>
            <person name="Futagami T."/>
            <person name="Yamagata Y."/>
            <person name="Takeuchi M."/>
            <person name="Kobayashi T."/>
            <person name="Koike H."/>
            <person name="Abe K."/>
            <person name="Asai K."/>
            <person name="Arita M."/>
            <person name="Fujita N."/>
            <person name="Fukuda K."/>
            <person name="Higa K."/>
            <person name="Horikawa H."/>
            <person name="Ishikawa T."/>
            <person name="Jinno K."/>
            <person name="Kato Y."/>
            <person name="Kirimura K."/>
            <person name="Mizutani O."/>
            <person name="Nakasone K."/>
            <person name="Sano M."/>
            <person name="Shiraishi Y."/>
            <person name="Tsukahara M."/>
            <person name="Gomi K."/>
        </authorList>
    </citation>
    <scope>NUCLEOTIDE SEQUENCE [LARGE SCALE GENOMIC DNA]</scope>
    <source>
        <strain evidence="1 2">RIB 2604</strain>
    </source>
</reference>
<gene>
    <name evidence="1" type="ORF">RIB2604_01700260</name>
</gene>
<evidence type="ECO:0000313" key="2">
    <source>
        <dbReference type="Proteomes" id="UP000075230"/>
    </source>
</evidence>
<proteinExistence type="predicted"/>
<dbReference type="Proteomes" id="UP000075230">
    <property type="component" value="Unassembled WGS sequence"/>
</dbReference>
<reference evidence="2" key="2">
    <citation type="submission" date="2016-02" db="EMBL/GenBank/DDBJ databases">
        <title>Genome sequencing of Aspergillus luchuensis NBRC 4314.</title>
        <authorList>
            <person name="Yamada O."/>
        </authorList>
    </citation>
    <scope>NUCLEOTIDE SEQUENCE [LARGE SCALE GENOMIC DNA]</scope>
    <source>
        <strain evidence="2">RIB 2604</strain>
    </source>
</reference>
<protein>
    <submittedName>
        <fullName evidence="1">Lactase B</fullName>
    </submittedName>
</protein>
<dbReference type="AlphaFoldDB" id="A0A146F9U4"/>
<evidence type="ECO:0000313" key="1">
    <source>
        <dbReference type="EMBL" id="GAT22890.1"/>
    </source>
</evidence>
<comment type="caution">
    <text evidence="1">The sequence shown here is derived from an EMBL/GenBank/DDBJ whole genome shotgun (WGS) entry which is preliminary data.</text>
</comment>
<accession>A0A146F9U4</accession>